<evidence type="ECO:0000313" key="9">
    <source>
        <dbReference type="EMBL" id="CAB4910565.1"/>
    </source>
</evidence>
<dbReference type="PRINTS" id="PR00081">
    <property type="entry name" value="GDHRDH"/>
</dbReference>
<evidence type="ECO:0000313" key="6">
    <source>
        <dbReference type="EMBL" id="CAB4770378.1"/>
    </source>
</evidence>
<comment type="similarity">
    <text evidence="1">Belongs to the short-chain dehydrogenases/reductases (SDR) family.</text>
</comment>
<dbReference type="InterPro" id="IPR052178">
    <property type="entry name" value="Sec_Metab_Biosynth_SDR"/>
</dbReference>
<organism evidence="7">
    <name type="scientific">freshwater metagenome</name>
    <dbReference type="NCBI Taxonomy" id="449393"/>
    <lineage>
        <taxon>unclassified sequences</taxon>
        <taxon>metagenomes</taxon>
        <taxon>ecological metagenomes</taxon>
    </lineage>
</organism>
<dbReference type="PANTHER" id="PTHR43618:SF8">
    <property type="entry name" value="7ALPHA-HYDROXYSTEROID DEHYDROGENASE"/>
    <property type="match status" value="1"/>
</dbReference>
<dbReference type="CDD" id="cd05233">
    <property type="entry name" value="SDR_c"/>
    <property type="match status" value="1"/>
</dbReference>
<sequence>MSVLARYNMSGKVALLSGAGRGIGAASALALAEAGADIAVMARSVDQLENVAAQARAMGRRAIVVPCDANNAEDVSAAVQRTVDELGRIDTVISVVGGSMPQPFMNTSDKDLRNAFENNVINGLRLVRECVPHLLAASNGVVGASSVVMVSSAIGHVVGRGYVAYGSAKAALDHAVELMAADLNPKIRVNAVAPGAILTEALEIVASNPELRAMIENATPLRRLGDPDDIAAAVLYLASQASSYVTGQIIAVDGGITTTNFNFPIADL</sequence>
<proteinExistence type="inferred from homology"/>
<dbReference type="InterPro" id="IPR036291">
    <property type="entry name" value="NAD(P)-bd_dom_sf"/>
</dbReference>
<gene>
    <name evidence="5" type="ORF">UFOPK2658_01712</name>
    <name evidence="6" type="ORF">UFOPK2880_00784</name>
    <name evidence="7" type="ORF">UFOPK3004_00433</name>
    <name evidence="8" type="ORF">UFOPK3304_01071</name>
    <name evidence="9" type="ORF">UFOPK3494_01498</name>
    <name evidence="10" type="ORF">UFOPK4134_00550</name>
</gene>
<dbReference type="Pfam" id="PF13561">
    <property type="entry name" value="adh_short_C2"/>
    <property type="match status" value="1"/>
</dbReference>
<dbReference type="EMBL" id="CAEZYH010000111">
    <property type="protein sequence ID" value="CAB4731380.1"/>
    <property type="molecule type" value="Genomic_DNA"/>
</dbReference>
<dbReference type="InterPro" id="IPR002347">
    <property type="entry name" value="SDR_fam"/>
</dbReference>
<dbReference type="EMBL" id="CAFBPS010000026">
    <property type="protein sequence ID" value="CAB5025707.1"/>
    <property type="molecule type" value="Genomic_DNA"/>
</dbReference>
<name>A0A6J6XMR9_9ZZZZ</name>
<evidence type="ECO:0000256" key="2">
    <source>
        <dbReference type="ARBA" id="ARBA00022857"/>
    </source>
</evidence>
<dbReference type="EMBL" id="CAFBLJ010000051">
    <property type="protein sequence ID" value="CAB4872259.1"/>
    <property type="molecule type" value="Genomic_DNA"/>
</dbReference>
<dbReference type="FunFam" id="3.40.50.720:FF:000084">
    <property type="entry name" value="Short-chain dehydrogenase reductase"/>
    <property type="match status" value="1"/>
</dbReference>
<reference evidence="7" key="1">
    <citation type="submission" date="2020-05" db="EMBL/GenBank/DDBJ databases">
        <authorList>
            <person name="Chiriac C."/>
            <person name="Salcher M."/>
            <person name="Ghai R."/>
            <person name="Kavagutti S V."/>
        </authorList>
    </citation>
    <scope>NUCLEOTIDE SEQUENCE</scope>
</reference>
<dbReference type="InterPro" id="IPR057326">
    <property type="entry name" value="KR_dom"/>
</dbReference>
<evidence type="ECO:0000313" key="10">
    <source>
        <dbReference type="EMBL" id="CAB5025707.1"/>
    </source>
</evidence>
<keyword evidence="3" id="KW-0560">Oxidoreductase</keyword>
<keyword evidence="2" id="KW-0521">NADP</keyword>
<evidence type="ECO:0000313" key="5">
    <source>
        <dbReference type="EMBL" id="CAB4731380.1"/>
    </source>
</evidence>
<evidence type="ECO:0000313" key="8">
    <source>
        <dbReference type="EMBL" id="CAB4872259.1"/>
    </source>
</evidence>
<dbReference type="SUPFAM" id="SSF51735">
    <property type="entry name" value="NAD(P)-binding Rossmann-fold domains"/>
    <property type="match status" value="1"/>
</dbReference>
<dbReference type="GO" id="GO:0016491">
    <property type="term" value="F:oxidoreductase activity"/>
    <property type="evidence" value="ECO:0007669"/>
    <property type="project" value="UniProtKB-KW"/>
</dbReference>
<accession>A0A6J6XMR9</accession>
<evidence type="ECO:0000313" key="7">
    <source>
        <dbReference type="EMBL" id="CAB4797123.1"/>
    </source>
</evidence>
<dbReference type="Gene3D" id="3.40.50.720">
    <property type="entry name" value="NAD(P)-binding Rossmann-like Domain"/>
    <property type="match status" value="1"/>
</dbReference>
<feature type="domain" description="Ketoreductase" evidence="4">
    <location>
        <begin position="12"/>
        <end position="200"/>
    </location>
</feature>
<evidence type="ECO:0000256" key="1">
    <source>
        <dbReference type="ARBA" id="ARBA00006484"/>
    </source>
</evidence>
<dbReference type="EMBL" id="CAFBMF010000127">
    <property type="protein sequence ID" value="CAB4910565.1"/>
    <property type="molecule type" value="Genomic_DNA"/>
</dbReference>
<evidence type="ECO:0000256" key="3">
    <source>
        <dbReference type="ARBA" id="ARBA00023002"/>
    </source>
</evidence>
<dbReference type="PANTHER" id="PTHR43618">
    <property type="entry name" value="7-ALPHA-HYDROXYSTEROID DEHYDROGENASE"/>
    <property type="match status" value="1"/>
</dbReference>
<dbReference type="EMBL" id="CAFAAL010000022">
    <property type="protein sequence ID" value="CAB4797123.1"/>
    <property type="molecule type" value="Genomic_DNA"/>
</dbReference>
<protein>
    <submittedName>
        <fullName evidence="7">Unannotated protein</fullName>
    </submittedName>
</protein>
<dbReference type="AlphaFoldDB" id="A0A6J6XMR9"/>
<evidence type="ECO:0000259" key="4">
    <source>
        <dbReference type="SMART" id="SM00822"/>
    </source>
</evidence>
<dbReference type="EMBL" id="CAEZZP010000038">
    <property type="protein sequence ID" value="CAB4770378.1"/>
    <property type="molecule type" value="Genomic_DNA"/>
</dbReference>
<dbReference type="SMART" id="SM00822">
    <property type="entry name" value="PKS_KR"/>
    <property type="match status" value="1"/>
</dbReference>